<dbReference type="EMBL" id="APMQ01000001">
    <property type="protein sequence ID" value="ENZ79616.1"/>
    <property type="molecule type" value="Genomic_DNA"/>
</dbReference>
<dbReference type="AlphaFoldDB" id="R0CSU2"/>
<evidence type="ECO:0000313" key="1">
    <source>
        <dbReference type="EMBL" id="ENZ79616.1"/>
    </source>
</evidence>
<dbReference type="Proteomes" id="UP000013280">
    <property type="component" value="Unassembled WGS sequence"/>
</dbReference>
<gene>
    <name evidence="1" type="ORF">OR214_00033</name>
</gene>
<dbReference type="PATRIC" id="fig|1264675.3.peg.30"/>
<name>R0CSU2_RALPI</name>
<comment type="caution">
    <text evidence="1">The sequence shown here is derived from an EMBL/GenBank/DDBJ whole genome shotgun (WGS) entry which is preliminary data.</text>
</comment>
<protein>
    <submittedName>
        <fullName evidence="1">Uncharacterized protein</fullName>
    </submittedName>
</protein>
<proteinExistence type="predicted"/>
<reference evidence="1 2" key="1">
    <citation type="journal article" date="2013" name="Genome Announc.">
        <title>Draft Genome Sequence for Ralstonia sp. Strain OR214, a Bacterium with Potential for Bioremediation.</title>
        <authorList>
            <person name="Utturkar S.M."/>
            <person name="Bollmann A."/>
            <person name="Brzoska R.M."/>
            <person name="Klingeman D.M."/>
            <person name="Epstein S.E."/>
            <person name="Palumbo A.V."/>
            <person name="Brown S.D."/>
        </authorList>
    </citation>
    <scope>NUCLEOTIDE SEQUENCE [LARGE SCALE GENOMIC DNA]</scope>
    <source>
        <strain evidence="1 2">OR214</strain>
    </source>
</reference>
<organism evidence="1 2">
    <name type="scientific">Ralstonia pickettii OR214</name>
    <dbReference type="NCBI Taxonomy" id="1264675"/>
    <lineage>
        <taxon>Bacteria</taxon>
        <taxon>Pseudomonadati</taxon>
        <taxon>Pseudomonadota</taxon>
        <taxon>Betaproteobacteria</taxon>
        <taxon>Burkholderiales</taxon>
        <taxon>Burkholderiaceae</taxon>
        <taxon>Ralstonia</taxon>
    </lineage>
</organism>
<dbReference type="RefSeq" id="WP_004626030.1">
    <property type="nucleotide sequence ID" value="NZ_APMQ01000001.1"/>
</dbReference>
<accession>R0CSU2</accession>
<evidence type="ECO:0000313" key="2">
    <source>
        <dbReference type="Proteomes" id="UP000013280"/>
    </source>
</evidence>
<sequence precursor="true">MIDISVRFDVKALNKQIDALASKQLPFAAAQAINAVAKKLQAAERDNMGKVLDRPTPFTLNSVSVKLANKTSLTAMVYVKDIAAAYLLPYEAGGPNKLNARALIKPVDQKVNQYGNLPRTTVKRLASKKNVFVGKIKTSAGEVDGVWQRSKATRGKKAGLKLLIKFQDAHEAKQRLGYQDLARKLVGASFRRELGEALARAVSTARK</sequence>